<dbReference type="PANTHER" id="PTHR30126:SF39">
    <property type="entry name" value="HTH-TYPE TRANSCRIPTIONAL REGULATOR CYSL"/>
    <property type="match status" value="1"/>
</dbReference>
<dbReference type="GO" id="GO:0003700">
    <property type="term" value="F:DNA-binding transcription factor activity"/>
    <property type="evidence" value="ECO:0007669"/>
    <property type="project" value="InterPro"/>
</dbReference>
<dbReference type="AlphaFoldDB" id="A0A1H0WP41"/>
<evidence type="ECO:0000256" key="1">
    <source>
        <dbReference type="ARBA" id="ARBA00009437"/>
    </source>
</evidence>
<dbReference type="Gene3D" id="1.10.10.10">
    <property type="entry name" value="Winged helix-like DNA-binding domain superfamily/Winged helix DNA-binding domain"/>
    <property type="match status" value="1"/>
</dbReference>
<organism evidence="6 7">
    <name type="scientific">Paracidovorax cattleyae</name>
    <dbReference type="NCBI Taxonomy" id="80868"/>
    <lineage>
        <taxon>Bacteria</taxon>
        <taxon>Pseudomonadati</taxon>
        <taxon>Pseudomonadota</taxon>
        <taxon>Betaproteobacteria</taxon>
        <taxon>Burkholderiales</taxon>
        <taxon>Comamonadaceae</taxon>
        <taxon>Paracidovorax</taxon>
    </lineage>
</organism>
<dbReference type="CDD" id="cd05466">
    <property type="entry name" value="PBP2_LTTR_substrate"/>
    <property type="match status" value="1"/>
</dbReference>
<dbReference type="SUPFAM" id="SSF53850">
    <property type="entry name" value="Periplasmic binding protein-like II"/>
    <property type="match status" value="1"/>
</dbReference>
<reference evidence="7" key="1">
    <citation type="submission" date="2016-10" db="EMBL/GenBank/DDBJ databases">
        <authorList>
            <person name="Varghese N."/>
            <person name="Submissions S."/>
        </authorList>
    </citation>
    <scope>NUCLEOTIDE SEQUENCE [LARGE SCALE GENOMIC DNA]</scope>
    <source>
        <strain evidence="7">DSM 17101</strain>
    </source>
</reference>
<evidence type="ECO:0000256" key="4">
    <source>
        <dbReference type="ARBA" id="ARBA00023163"/>
    </source>
</evidence>
<dbReference type="Gene3D" id="3.40.190.290">
    <property type="match status" value="1"/>
</dbReference>
<accession>A0A1H0WP41</accession>
<gene>
    <name evidence="6" type="ORF">SAMN04489708_14524</name>
</gene>
<evidence type="ECO:0000259" key="5">
    <source>
        <dbReference type="PROSITE" id="PS50931"/>
    </source>
</evidence>
<name>A0A1H0WP41_9BURK</name>
<dbReference type="Pfam" id="PF03466">
    <property type="entry name" value="LysR_substrate"/>
    <property type="match status" value="1"/>
</dbReference>
<evidence type="ECO:0000256" key="3">
    <source>
        <dbReference type="ARBA" id="ARBA00023125"/>
    </source>
</evidence>
<comment type="similarity">
    <text evidence="1">Belongs to the LysR transcriptional regulatory family.</text>
</comment>
<evidence type="ECO:0000313" key="6">
    <source>
        <dbReference type="EMBL" id="SDP92371.1"/>
    </source>
</evidence>
<protein>
    <submittedName>
        <fullName evidence="6">DNA-binding transcriptional regulator, LysR family</fullName>
    </submittedName>
</protein>
<dbReference type="GO" id="GO:0000976">
    <property type="term" value="F:transcription cis-regulatory region binding"/>
    <property type="evidence" value="ECO:0007669"/>
    <property type="project" value="TreeGrafter"/>
</dbReference>
<dbReference type="RefSeq" id="WP_092839844.1">
    <property type="nucleotide sequence ID" value="NZ_FNJL01000045.1"/>
</dbReference>
<dbReference type="PRINTS" id="PR00039">
    <property type="entry name" value="HTHLYSR"/>
</dbReference>
<keyword evidence="7" id="KW-1185">Reference proteome</keyword>
<dbReference type="OrthoDB" id="464481at2"/>
<dbReference type="SUPFAM" id="SSF46785">
    <property type="entry name" value="Winged helix' DNA-binding domain"/>
    <property type="match status" value="1"/>
</dbReference>
<evidence type="ECO:0000313" key="7">
    <source>
        <dbReference type="Proteomes" id="UP000199317"/>
    </source>
</evidence>
<proteinExistence type="inferred from homology"/>
<feature type="domain" description="HTH lysR-type" evidence="5">
    <location>
        <begin position="1"/>
        <end position="58"/>
    </location>
</feature>
<sequence length="304" mass="33144">MRIEDIEAFVAVVRSQSLSRAAQELGVPQPILTRRVQGFESDLGAALFDRQTKPLRPTVLGQRLYEPCRAVLQSVDTVRELAAADLPPSGGLRLGLTQGLGELSLLPLLADLRRQWPDLAPQVSTGWSAQLAERIGSDELDAAVVFQGSGKLLPRNVEGRMLQRTRLVVLGARGIWKKRSYRLAECGDAGWVLNPDGCGFRAGLQRALIEKGLPLRVRLDTYTRDLQLRSVEQGVGLGLLPLPLFERSGFTDRLDVVTVSDFKPEVELWLMHGKAPGRLQAPVDDFAASIVRQLGRGSAAASAA</sequence>
<dbReference type="Proteomes" id="UP000199317">
    <property type="component" value="Unassembled WGS sequence"/>
</dbReference>
<dbReference type="FunFam" id="1.10.10.10:FF:000001">
    <property type="entry name" value="LysR family transcriptional regulator"/>
    <property type="match status" value="1"/>
</dbReference>
<dbReference type="EMBL" id="FNJL01000045">
    <property type="protein sequence ID" value="SDP92371.1"/>
    <property type="molecule type" value="Genomic_DNA"/>
</dbReference>
<dbReference type="PANTHER" id="PTHR30126">
    <property type="entry name" value="HTH-TYPE TRANSCRIPTIONAL REGULATOR"/>
    <property type="match status" value="1"/>
</dbReference>
<evidence type="ECO:0000256" key="2">
    <source>
        <dbReference type="ARBA" id="ARBA00023015"/>
    </source>
</evidence>
<keyword evidence="4" id="KW-0804">Transcription</keyword>
<keyword evidence="2" id="KW-0805">Transcription regulation</keyword>
<dbReference type="PROSITE" id="PS50931">
    <property type="entry name" value="HTH_LYSR"/>
    <property type="match status" value="1"/>
</dbReference>
<dbReference type="InterPro" id="IPR036388">
    <property type="entry name" value="WH-like_DNA-bd_sf"/>
</dbReference>
<dbReference type="InterPro" id="IPR005119">
    <property type="entry name" value="LysR_subst-bd"/>
</dbReference>
<keyword evidence="3 6" id="KW-0238">DNA-binding</keyword>
<dbReference type="InterPro" id="IPR036390">
    <property type="entry name" value="WH_DNA-bd_sf"/>
</dbReference>
<dbReference type="InterPro" id="IPR000847">
    <property type="entry name" value="LysR_HTH_N"/>
</dbReference>
<dbReference type="Pfam" id="PF00126">
    <property type="entry name" value="HTH_1"/>
    <property type="match status" value="1"/>
</dbReference>